<dbReference type="Pfam" id="PF22666">
    <property type="entry name" value="Glyco_hydro_2_N2"/>
    <property type="match status" value="1"/>
</dbReference>
<dbReference type="EMBL" id="JACOOI010000054">
    <property type="protein sequence ID" value="MBC5646371.1"/>
    <property type="molecule type" value="Genomic_DNA"/>
</dbReference>
<dbReference type="InterPro" id="IPR054593">
    <property type="entry name" value="Beta-mannosidase-like_N2"/>
</dbReference>
<feature type="domain" description="Beta-mannosidase-like galactose-binding" evidence="3">
    <location>
        <begin position="869"/>
        <end position="936"/>
    </location>
</feature>
<keyword evidence="5" id="KW-1185">Reference proteome</keyword>
<evidence type="ECO:0000313" key="4">
    <source>
        <dbReference type="EMBL" id="MBC5646371.1"/>
    </source>
</evidence>
<dbReference type="Gene3D" id="2.60.120.260">
    <property type="entry name" value="Galactose-binding domain-like"/>
    <property type="match status" value="1"/>
</dbReference>
<dbReference type="Pfam" id="PF17132">
    <property type="entry name" value="Glyco_hydro_106"/>
    <property type="match status" value="1"/>
</dbReference>
<dbReference type="InterPro" id="IPR008979">
    <property type="entry name" value="Galactose-bd-like_sf"/>
</dbReference>
<comment type="caution">
    <text evidence="4">The sequence shown here is derived from an EMBL/GenBank/DDBJ whole genome shotgun (WGS) entry which is preliminary data.</text>
</comment>
<dbReference type="InterPro" id="IPR017853">
    <property type="entry name" value="GH"/>
</dbReference>
<name>A0ABR7EAL7_9BACT</name>
<organism evidence="4 5">
    <name type="scientific">Parabacteroides segnis</name>
    <dbReference type="NCBI Taxonomy" id="2763058"/>
    <lineage>
        <taxon>Bacteria</taxon>
        <taxon>Pseudomonadati</taxon>
        <taxon>Bacteroidota</taxon>
        <taxon>Bacteroidia</taxon>
        <taxon>Bacteroidales</taxon>
        <taxon>Tannerellaceae</taxon>
        <taxon>Parabacteroides</taxon>
    </lineage>
</organism>
<accession>A0ABR7EAL7</accession>
<evidence type="ECO:0000259" key="3">
    <source>
        <dbReference type="Pfam" id="PF22666"/>
    </source>
</evidence>
<keyword evidence="1" id="KW-0732">Signal</keyword>
<dbReference type="PANTHER" id="PTHR43817:SF1">
    <property type="entry name" value="HYDROLASE, FAMILY 43, PUTATIVE (AFU_ORTHOLOGUE AFUA_3G01660)-RELATED"/>
    <property type="match status" value="1"/>
</dbReference>
<protein>
    <submittedName>
        <fullName evidence="4">Glycosyl hydrolase</fullName>
    </submittedName>
</protein>
<keyword evidence="2 4" id="KW-0378">Hydrolase</keyword>
<dbReference type="SUPFAM" id="SSF51445">
    <property type="entry name" value="(Trans)glycosidases"/>
    <property type="match status" value="1"/>
</dbReference>
<dbReference type="GO" id="GO:0016787">
    <property type="term" value="F:hydrolase activity"/>
    <property type="evidence" value="ECO:0007669"/>
    <property type="project" value="UniProtKB-KW"/>
</dbReference>
<evidence type="ECO:0000313" key="5">
    <source>
        <dbReference type="Proteomes" id="UP000644010"/>
    </source>
</evidence>
<dbReference type="NCBIfam" id="NF045579">
    <property type="entry name" value="rhamnoside_JR"/>
    <property type="match status" value="1"/>
</dbReference>
<reference evidence="4 5" key="1">
    <citation type="submission" date="2020-08" db="EMBL/GenBank/DDBJ databases">
        <title>Genome public.</title>
        <authorList>
            <person name="Liu C."/>
            <person name="Sun Q."/>
        </authorList>
    </citation>
    <scope>NUCLEOTIDE SEQUENCE [LARGE SCALE GENOMIC DNA]</scope>
    <source>
        <strain evidence="4 5">BX2</strain>
    </source>
</reference>
<dbReference type="SUPFAM" id="SSF49785">
    <property type="entry name" value="Galactose-binding domain-like"/>
    <property type="match status" value="1"/>
</dbReference>
<dbReference type="PANTHER" id="PTHR43817">
    <property type="entry name" value="GLYCOSYL HYDROLASE"/>
    <property type="match status" value="1"/>
</dbReference>
<dbReference type="PROSITE" id="PS51257">
    <property type="entry name" value="PROKAR_LIPOPROTEIN"/>
    <property type="match status" value="1"/>
</dbReference>
<gene>
    <name evidence="4" type="ORF">H8S77_26245</name>
</gene>
<evidence type="ECO:0000256" key="2">
    <source>
        <dbReference type="ARBA" id="ARBA00022801"/>
    </source>
</evidence>
<dbReference type="RefSeq" id="WP_186961849.1">
    <property type="nucleotide sequence ID" value="NZ_JACOOI010000054.1"/>
</dbReference>
<sequence length="1000" mass="113205">MKKVFWGFISISLLFLAGSCRFDNSYKEIDSLRKHFVTPPDDARPGVYWYFMDGNLSKEGMTKDLESMKKAGIGSVVFLEVNVGIPRGHVDFLSKEWKDCFKHAVQECERLGISMILGIGPGWTGSGGPWVKAEESMQSLVSSVTHVTGGGKQTILLAKPDPMPPYFGEWAFTPELKERWQEFYKDVAVLAFPRTDEKTFVKDVQEKALYYRAPYSSVPGVKQFLFRDNDSTDLNPRDIVSVDKIVDLTDQLANGSVTWDVPTGEWTVMRVGVRNNGAVTRPAPLPGVGFECDKADTTALMAHLRVFTEELFSLLGERDTLLPGGLKILHMDSWEMGAQNWTPKLRQEFKKRRGYDPQPYYPVYAGYIVGNKQISERFLWDLRQTMQELMLENHSLFVKAYAHKHGMRLSIEPYDMNPMQDLELGASADIPMCEFWSPGGYNTSFSAVEGSSLANIKGQTVVPSEAFTAAGDGWKQHPASMKDQTDWAFAAGINRLTFHTFQHQALRDDLRPGMTMGPYGVHWDRNQTWWPYVDGYHQYVARCQYMMQKGQTVADVLYLAPEEAPFVFRAPKSALDGDFLIDKRGHNFDACPPSLLYTASVENGKIKFPSGMQYSLLVLPVFETMTPRLLEKIKSLVQEGAVLVGIPPLHAPGLTDYPACDQELSAKITELWGGKELPEGLVERAYGKGLVYWGQDIKIKEDNLYPDYQLTSGLLSKMNLEDDFRSDAGKVRYIHKKIKELDFYFVSNRTKESLTTTCTFRVAGKQPQLWNPVNGEIRNLPSFTEDGVCTSIDLSFDANQSFFIVFDGKPRPVPGMKNFQPSKEIQKLDNTWLVSFDSKWGGPGQVEFTELQDWSQSSDDGIKYYSGTAVYHQSFNYSQSLQKPVYLDLGKVKNIAKVWLNGKDLGVIWTNPWEVEITDAIKEGDNELRIEVTNLWPNRLIGDELKPYDGIVNGQWPEWLLHGEKRPGDRYTFATFTHYTKDSPLLESGLLGPVRIVMKE</sequence>
<evidence type="ECO:0000256" key="1">
    <source>
        <dbReference type="ARBA" id="ARBA00022729"/>
    </source>
</evidence>
<proteinExistence type="predicted"/>
<dbReference type="Proteomes" id="UP000644010">
    <property type="component" value="Unassembled WGS sequence"/>
</dbReference>